<keyword evidence="2" id="KW-1185">Reference proteome</keyword>
<reference evidence="1" key="1">
    <citation type="submission" date="2023-03" db="EMBL/GenBank/DDBJ databases">
        <title>Lomoglobus Profundus gen. nov., sp. nov., a novel member of the phylum Verrucomicrobia, isolated from deep-marine sediment of South China Sea.</title>
        <authorList>
            <person name="Ahmad T."/>
            <person name="Ishaq S.E."/>
            <person name="Wang F."/>
        </authorList>
    </citation>
    <scope>NUCLEOTIDE SEQUENCE</scope>
    <source>
        <strain evidence="1">LMO-M01</strain>
    </source>
</reference>
<proteinExistence type="predicted"/>
<sequence length="102" mass="11612">MLTFEEHGPDRRRKFGFDESGHRRLPMSMDGVEGLHTVGLWIEEKGAVFLEGEEFDADCRVIWPEGFRDVVAPGVKLKLWDAGFFARGEVTERCESGWEVPA</sequence>
<dbReference type="Proteomes" id="UP001218638">
    <property type="component" value="Chromosome"/>
</dbReference>
<organism evidence="1 2">
    <name type="scientific">Synoicihabitans lomoniglobus</name>
    <dbReference type="NCBI Taxonomy" id="2909285"/>
    <lineage>
        <taxon>Bacteria</taxon>
        <taxon>Pseudomonadati</taxon>
        <taxon>Verrucomicrobiota</taxon>
        <taxon>Opitutia</taxon>
        <taxon>Opitutales</taxon>
        <taxon>Opitutaceae</taxon>
        <taxon>Synoicihabitans</taxon>
    </lineage>
</organism>
<evidence type="ECO:0000313" key="1">
    <source>
        <dbReference type="EMBL" id="WED65979.1"/>
    </source>
</evidence>
<dbReference type="EMBL" id="CP119075">
    <property type="protein sequence ID" value="WED65979.1"/>
    <property type="molecule type" value="Genomic_DNA"/>
</dbReference>
<evidence type="ECO:0000313" key="2">
    <source>
        <dbReference type="Proteomes" id="UP001218638"/>
    </source>
</evidence>
<dbReference type="RefSeq" id="WP_330932229.1">
    <property type="nucleotide sequence ID" value="NZ_CP119075.1"/>
</dbReference>
<name>A0AAF0CQ45_9BACT</name>
<accession>A0AAF0CQ45</accession>
<dbReference type="KEGG" id="slom:PXH66_03835"/>
<dbReference type="AlphaFoldDB" id="A0AAF0CQ45"/>
<protein>
    <submittedName>
        <fullName evidence="1">Uncharacterized protein</fullName>
    </submittedName>
</protein>
<gene>
    <name evidence="1" type="ORF">PXH66_03835</name>
</gene>